<proteinExistence type="inferred from homology"/>
<evidence type="ECO:0000313" key="9">
    <source>
        <dbReference type="Proteomes" id="UP000324358"/>
    </source>
</evidence>
<evidence type="ECO:0000256" key="2">
    <source>
        <dbReference type="ARBA" id="ARBA00007613"/>
    </source>
</evidence>
<comment type="caution">
    <text evidence="8">The sequence shown here is derived from an EMBL/GenBank/DDBJ whole genome shotgun (WGS) entry which is preliminary data.</text>
</comment>
<dbReference type="SUPFAM" id="SSF56954">
    <property type="entry name" value="Outer membrane efflux proteins (OEP)"/>
    <property type="match status" value="1"/>
</dbReference>
<reference evidence="8 9" key="1">
    <citation type="submission" date="2019-08" db="EMBL/GenBank/DDBJ databases">
        <title>Genomes of Antarctic Bizionia species.</title>
        <authorList>
            <person name="Bowman J.P."/>
        </authorList>
    </citation>
    <scope>NUCLEOTIDE SEQUENCE [LARGE SCALE GENOMIC DNA]</scope>
    <source>
        <strain evidence="8 9">APA-1</strain>
    </source>
</reference>
<comment type="subcellular location">
    <subcellularLocation>
        <location evidence="1">Cell outer membrane</location>
    </subcellularLocation>
</comment>
<dbReference type="InterPro" id="IPR003423">
    <property type="entry name" value="OMP_efflux"/>
</dbReference>
<name>A0A5D0QWI0_9FLAO</name>
<dbReference type="GO" id="GO:1990281">
    <property type="term" value="C:efflux pump complex"/>
    <property type="evidence" value="ECO:0007669"/>
    <property type="project" value="TreeGrafter"/>
</dbReference>
<evidence type="ECO:0000256" key="6">
    <source>
        <dbReference type="ARBA" id="ARBA00023136"/>
    </source>
</evidence>
<dbReference type="GO" id="GO:0015562">
    <property type="term" value="F:efflux transmembrane transporter activity"/>
    <property type="evidence" value="ECO:0007669"/>
    <property type="project" value="InterPro"/>
</dbReference>
<dbReference type="Proteomes" id="UP000324358">
    <property type="component" value="Unassembled WGS sequence"/>
</dbReference>
<evidence type="ECO:0000256" key="3">
    <source>
        <dbReference type="ARBA" id="ARBA00022448"/>
    </source>
</evidence>
<keyword evidence="6" id="KW-0472">Membrane</keyword>
<dbReference type="PANTHER" id="PTHR30026:SF20">
    <property type="entry name" value="OUTER MEMBRANE PROTEIN TOLC"/>
    <property type="match status" value="1"/>
</dbReference>
<dbReference type="AlphaFoldDB" id="A0A5D0QWI0"/>
<dbReference type="RefSeq" id="WP_066247827.1">
    <property type="nucleotide sequence ID" value="NZ_VSKL01000002.1"/>
</dbReference>
<comment type="similarity">
    <text evidence="2">Belongs to the outer membrane factor (OMF) (TC 1.B.17) family.</text>
</comment>
<keyword evidence="5" id="KW-0812">Transmembrane</keyword>
<protein>
    <submittedName>
        <fullName evidence="8">TolC family protein</fullName>
    </submittedName>
</protein>
<keyword evidence="3" id="KW-0813">Transport</keyword>
<evidence type="ECO:0000256" key="7">
    <source>
        <dbReference type="ARBA" id="ARBA00023237"/>
    </source>
</evidence>
<dbReference type="Pfam" id="PF02321">
    <property type="entry name" value="OEP"/>
    <property type="match status" value="1"/>
</dbReference>
<keyword evidence="4" id="KW-1134">Transmembrane beta strand</keyword>
<organism evidence="8 9">
    <name type="scientific">Bizionia algoritergicola</name>
    <dbReference type="NCBI Taxonomy" id="291187"/>
    <lineage>
        <taxon>Bacteria</taxon>
        <taxon>Pseudomonadati</taxon>
        <taxon>Bacteroidota</taxon>
        <taxon>Flavobacteriia</taxon>
        <taxon>Flavobacteriales</taxon>
        <taxon>Flavobacteriaceae</taxon>
        <taxon>Bizionia</taxon>
    </lineage>
</organism>
<dbReference type="Gene3D" id="1.20.1600.10">
    <property type="entry name" value="Outer membrane efflux proteins (OEP)"/>
    <property type="match status" value="1"/>
</dbReference>
<dbReference type="EMBL" id="VSKL01000002">
    <property type="protein sequence ID" value="TYB73567.1"/>
    <property type="molecule type" value="Genomic_DNA"/>
</dbReference>
<dbReference type="OrthoDB" id="976750at2"/>
<gene>
    <name evidence="8" type="ORF">ES675_07890</name>
</gene>
<accession>A0A5D0QWI0</accession>
<keyword evidence="9" id="KW-1185">Reference proteome</keyword>
<evidence type="ECO:0000313" key="8">
    <source>
        <dbReference type="EMBL" id="TYB73567.1"/>
    </source>
</evidence>
<sequence length="417" mass="47268">MKTRVSILFLLFIGLQSWSQDRVTLEKCYQLVSENYPLVKQHALLETRNALELDLIDTQKMPQLDFDAQAAYLSDVTQIPLPDTGIEPPNNDQYRATLYVNQLIYNGGAINASSKVKLAQLKTQQKQLEVSLYQLKQRVNQLYFSILLHNESLDLLVAKKEQLESKLREVTSGIEYGTMLPASDKVLVAELLKIKQQVTEITNNKKVLTETLSALIGVSLNELTTFQKPAIVTSLSPTLQRPELELFQLKKDEIESQQQLMQKDNIPKLFGFASGGVGNPGLNMLDNSFQSFYTVGVKLNWTVFDWNANKKKRESLMINKDIVENETEIFELNTNIELNKYESEIAKISETILIDTEIINLRKAVLLATESQLRNGVITASTYITELTNLYEAENSFANHNIQLQLAKANYNITQGQ</sequence>
<evidence type="ECO:0000256" key="5">
    <source>
        <dbReference type="ARBA" id="ARBA00022692"/>
    </source>
</evidence>
<dbReference type="GO" id="GO:0015288">
    <property type="term" value="F:porin activity"/>
    <property type="evidence" value="ECO:0007669"/>
    <property type="project" value="TreeGrafter"/>
</dbReference>
<evidence type="ECO:0000256" key="1">
    <source>
        <dbReference type="ARBA" id="ARBA00004442"/>
    </source>
</evidence>
<keyword evidence="7" id="KW-0998">Cell outer membrane</keyword>
<dbReference type="GO" id="GO:0009279">
    <property type="term" value="C:cell outer membrane"/>
    <property type="evidence" value="ECO:0007669"/>
    <property type="project" value="UniProtKB-SubCell"/>
</dbReference>
<dbReference type="PANTHER" id="PTHR30026">
    <property type="entry name" value="OUTER MEMBRANE PROTEIN TOLC"/>
    <property type="match status" value="1"/>
</dbReference>
<dbReference type="InterPro" id="IPR051906">
    <property type="entry name" value="TolC-like"/>
</dbReference>
<evidence type="ECO:0000256" key="4">
    <source>
        <dbReference type="ARBA" id="ARBA00022452"/>
    </source>
</evidence>